<feature type="region of interest" description="Disordered" evidence="4">
    <location>
        <begin position="367"/>
        <end position="401"/>
    </location>
</feature>
<dbReference type="GO" id="GO:0003351">
    <property type="term" value="P:epithelial cilium movement involved in extracellular fluid movement"/>
    <property type="evidence" value="ECO:0007669"/>
    <property type="project" value="TreeGrafter"/>
</dbReference>
<feature type="region of interest" description="Disordered" evidence="4">
    <location>
        <begin position="197"/>
        <end position="261"/>
    </location>
</feature>
<evidence type="ECO:0000256" key="2">
    <source>
        <dbReference type="ARBA" id="ARBA00024190"/>
    </source>
</evidence>
<dbReference type="InterPro" id="IPR034727">
    <property type="entry name" value="Kintoun"/>
</dbReference>
<proteinExistence type="inferred from homology"/>
<dbReference type="GO" id="GO:0060285">
    <property type="term" value="P:cilium-dependent cell motility"/>
    <property type="evidence" value="ECO:0007669"/>
    <property type="project" value="UniProtKB-UniRule"/>
</dbReference>
<keyword evidence="7" id="KW-1185">Reference proteome</keyword>
<dbReference type="GO" id="GO:0120293">
    <property type="term" value="C:dynein axonemal particle"/>
    <property type="evidence" value="ECO:0007669"/>
    <property type="project" value="UniProtKB-SubCell"/>
</dbReference>
<feature type="compositionally biased region" description="Polar residues" evidence="4">
    <location>
        <begin position="226"/>
        <end position="258"/>
    </location>
</feature>
<gene>
    <name evidence="8" type="primary">dnaaf2</name>
    <name evidence="3" type="synonym">DNAAF2</name>
    <name evidence="3" type="synonym">KTU</name>
</gene>
<reference evidence="8" key="1">
    <citation type="submission" date="2025-08" db="UniProtKB">
        <authorList>
            <consortium name="RefSeq"/>
        </authorList>
    </citation>
    <scope>IDENTIFICATION</scope>
</reference>
<dbReference type="HAMAP" id="MF_03069">
    <property type="entry name" value="Kintoun"/>
    <property type="match status" value="1"/>
</dbReference>
<dbReference type="KEGG" id="char:105899573"/>
<evidence type="ECO:0000313" key="7">
    <source>
        <dbReference type="Proteomes" id="UP000515152"/>
    </source>
</evidence>
<dbReference type="Gene3D" id="2.60.40.790">
    <property type="match status" value="1"/>
</dbReference>
<organism evidence="7 8">
    <name type="scientific">Clupea harengus</name>
    <name type="common">Atlantic herring</name>
    <dbReference type="NCBI Taxonomy" id="7950"/>
    <lineage>
        <taxon>Eukaryota</taxon>
        <taxon>Metazoa</taxon>
        <taxon>Chordata</taxon>
        <taxon>Craniata</taxon>
        <taxon>Vertebrata</taxon>
        <taxon>Euteleostomi</taxon>
        <taxon>Actinopterygii</taxon>
        <taxon>Neopterygii</taxon>
        <taxon>Teleostei</taxon>
        <taxon>Clupei</taxon>
        <taxon>Clupeiformes</taxon>
        <taxon>Clupeoidei</taxon>
        <taxon>Clupeidae</taxon>
        <taxon>Clupea</taxon>
    </lineage>
</organism>
<accession>A0A6P8GLT8</accession>
<dbReference type="GO" id="GO:0005576">
    <property type="term" value="C:extracellular region"/>
    <property type="evidence" value="ECO:0007669"/>
    <property type="project" value="GOC"/>
</dbReference>
<dbReference type="OrthoDB" id="546764at2759"/>
<feature type="region of interest" description="Disordered" evidence="4">
    <location>
        <begin position="501"/>
        <end position="528"/>
    </location>
</feature>
<feature type="domain" description="PIH1D1/2/3 CS-like" evidence="6">
    <location>
        <begin position="260"/>
        <end position="359"/>
    </location>
</feature>
<keyword evidence="1 3" id="KW-0963">Cytoplasm</keyword>
<dbReference type="GeneID" id="105899573"/>
<protein>
    <recommendedName>
        <fullName evidence="3">Protein kintoun</fullName>
    </recommendedName>
    <alternativeName>
        <fullName evidence="3">Dynein assembly factor 2, axonemal</fullName>
    </alternativeName>
</protein>
<dbReference type="InterPro" id="IPR012981">
    <property type="entry name" value="PIH1_N"/>
</dbReference>
<dbReference type="GO" id="GO:0070286">
    <property type="term" value="P:axonemal dynein complex assembly"/>
    <property type="evidence" value="ECO:0007669"/>
    <property type="project" value="UniProtKB-UniRule"/>
</dbReference>
<feature type="compositionally biased region" description="Acidic residues" evidence="4">
    <location>
        <begin position="552"/>
        <end position="562"/>
    </location>
</feature>
<dbReference type="InterPro" id="IPR008978">
    <property type="entry name" value="HSP20-like_chaperone"/>
</dbReference>
<evidence type="ECO:0000313" key="8">
    <source>
        <dbReference type="RefSeq" id="XP_031436402.1"/>
    </source>
</evidence>
<dbReference type="Pfam" id="PF18201">
    <property type="entry name" value="PIH1_CS"/>
    <property type="match status" value="1"/>
</dbReference>
<dbReference type="RefSeq" id="XP_031436402.1">
    <property type="nucleotide sequence ID" value="XM_031580542.2"/>
</dbReference>
<dbReference type="AlphaFoldDB" id="A0A6P8GLT8"/>
<evidence type="ECO:0000259" key="6">
    <source>
        <dbReference type="Pfam" id="PF18201"/>
    </source>
</evidence>
<dbReference type="CTD" id="55172"/>
<sequence>MEFGSKLEDMNLTSDEMSRLGKALKDETFRKLLHDYAEEISNPENKKRYEEEIKQLEQERGMDVQFIHPKPFRVLKTSDGKQKCFINICSNELIRTAECKPGGGEDGRRGLHWSLPYSLAPGRPDVDSNGNKHMLYDVVFHPDTLHMTSRNARFMELVDNTAMDGIQESFKVKLDRKNTKILKTKYKGVPHAAVIRRATSGLPRKQNDTDKNDPLAFPYPYDKAETSSTLSNVKRNSSGDQSTQTKPTKAVETCSSEKQPTEPHYTVKYRSVVDLQDYRCSRDSAPSPRPREIVIAIDLPLLKSAADADLDVTEKQIVLKSSKPAYMLELDLAYPVDENKGQAKFNKQKKQLVVTLPVLPLKEPLLTAESPELVGDTEEQLNGPSAEEEREKTSTTENSLQTHEHTCVEADAEQPGLDVQCVDNVNVPDCSRLPELRLHVQEWRSSSADVQEDTPLSPDLTSAEYFTDNTEEESVHETRTTKEEVETFIAATATSLVEDTLEKIPDNEEETQSTNESTMEDEEQEDSCSQVDMLTYVQAKKTVRFSEMVSVAEEEDEDDLPEEQSCNSTRPKQPSAVLREINPEDGTEVIISDHTTSSAFVFQNSLLYELD</sequence>
<evidence type="ECO:0000259" key="5">
    <source>
        <dbReference type="Pfam" id="PF08190"/>
    </source>
</evidence>
<evidence type="ECO:0000256" key="4">
    <source>
        <dbReference type="SAM" id="MobiDB-lite"/>
    </source>
</evidence>
<dbReference type="Pfam" id="PF08190">
    <property type="entry name" value="PIH1"/>
    <property type="match status" value="1"/>
</dbReference>
<dbReference type="PANTHER" id="PTHR22997">
    <property type="entry name" value="PIH1 DOMAIN-CONTAINING PROTEIN 1"/>
    <property type="match status" value="1"/>
</dbReference>
<name>A0A6P8GLT8_CLUHA</name>
<dbReference type="Proteomes" id="UP000515152">
    <property type="component" value="Chromosome 14"/>
</dbReference>
<feature type="region of interest" description="Disordered" evidence="4">
    <location>
        <begin position="551"/>
        <end position="576"/>
    </location>
</feature>
<dbReference type="InterPro" id="IPR041442">
    <property type="entry name" value="PIH1D1/2/3_CS-like"/>
</dbReference>
<comment type="function">
    <text evidence="3">Required for cytoplasmic pre-assembly of axonemal dyneins, thereby playing a central role in motility in cilia and flagella. Involved in pre-assembly of dynein arm complexes in the cytoplasm before intraflagellar transport loads them for the ciliary compartment.</text>
</comment>
<dbReference type="InterPro" id="IPR050734">
    <property type="entry name" value="PIH1/Kintoun_subfamily"/>
</dbReference>
<comment type="subcellular location">
    <subcellularLocation>
        <location evidence="3">Cytoplasm</location>
    </subcellularLocation>
    <subcellularLocation>
        <location evidence="2">Dynein axonemal particle</location>
    </subcellularLocation>
    <text evidence="3">Localizes in the apical cytoplasm around the gamma-tubulin-positive pericentriolar region, not in the cilia.</text>
</comment>
<evidence type="ECO:0000256" key="1">
    <source>
        <dbReference type="ARBA" id="ARBA00022490"/>
    </source>
</evidence>
<evidence type="ECO:0000256" key="3">
    <source>
        <dbReference type="HAMAP-Rule" id="MF_03069"/>
    </source>
</evidence>
<comment type="similarity">
    <text evidence="3">Belongs to the PIH1 family. Kintoun subfamily.</text>
</comment>
<feature type="domain" description="PIH1 N-terminal" evidence="5">
    <location>
        <begin position="40"/>
        <end position="199"/>
    </location>
</feature>
<dbReference type="PANTHER" id="PTHR22997:SF3">
    <property type="entry name" value="PROTEIN KINTOUN"/>
    <property type="match status" value="1"/>
</dbReference>